<organism evidence="2 3">
    <name type="scientific">Phaeodactylibacter luteus</name>
    <dbReference type="NCBI Taxonomy" id="1564516"/>
    <lineage>
        <taxon>Bacteria</taxon>
        <taxon>Pseudomonadati</taxon>
        <taxon>Bacteroidota</taxon>
        <taxon>Saprospiria</taxon>
        <taxon>Saprospirales</taxon>
        <taxon>Haliscomenobacteraceae</taxon>
        <taxon>Phaeodactylibacter</taxon>
    </lineage>
</organism>
<dbReference type="Pfam" id="PF13432">
    <property type="entry name" value="TPR_16"/>
    <property type="match status" value="2"/>
</dbReference>
<keyword evidence="1" id="KW-0812">Transmembrane</keyword>
<accession>A0A5C6RY58</accession>
<dbReference type="SUPFAM" id="SSF48452">
    <property type="entry name" value="TPR-like"/>
    <property type="match status" value="1"/>
</dbReference>
<keyword evidence="1" id="KW-1133">Transmembrane helix</keyword>
<keyword evidence="3" id="KW-1185">Reference proteome</keyword>
<keyword evidence="1" id="KW-0472">Membrane</keyword>
<dbReference type="EMBL" id="VOOR01000007">
    <property type="protein sequence ID" value="TXB66580.1"/>
    <property type="molecule type" value="Genomic_DNA"/>
</dbReference>
<dbReference type="Proteomes" id="UP000321580">
    <property type="component" value="Unassembled WGS sequence"/>
</dbReference>
<gene>
    <name evidence="2" type="ORF">FRY97_05180</name>
</gene>
<comment type="caution">
    <text evidence="2">The sequence shown here is derived from an EMBL/GenBank/DDBJ whole genome shotgun (WGS) entry which is preliminary data.</text>
</comment>
<dbReference type="OrthoDB" id="9808622at2"/>
<name>A0A5C6RY58_9BACT</name>
<evidence type="ECO:0000313" key="3">
    <source>
        <dbReference type="Proteomes" id="UP000321580"/>
    </source>
</evidence>
<evidence type="ECO:0000256" key="1">
    <source>
        <dbReference type="SAM" id="Phobius"/>
    </source>
</evidence>
<evidence type="ECO:0000313" key="2">
    <source>
        <dbReference type="EMBL" id="TXB66580.1"/>
    </source>
</evidence>
<dbReference type="Gene3D" id="1.25.40.10">
    <property type="entry name" value="Tetratricopeptide repeat domain"/>
    <property type="match status" value="2"/>
</dbReference>
<reference evidence="2 3" key="1">
    <citation type="submission" date="2019-08" db="EMBL/GenBank/DDBJ databases">
        <title>Genome of Phaeodactylibacter luteus.</title>
        <authorList>
            <person name="Bowman J.P."/>
        </authorList>
    </citation>
    <scope>NUCLEOTIDE SEQUENCE [LARGE SCALE GENOMIC DNA]</scope>
    <source>
        <strain evidence="2 3">KCTC 42180</strain>
    </source>
</reference>
<dbReference type="InterPro" id="IPR011990">
    <property type="entry name" value="TPR-like_helical_dom_sf"/>
</dbReference>
<feature type="transmembrane region" description="Helical" evidence="1">
    <location>
        <begin position="34"/>
        <end position="53"/>
    </location>
</feature>
<proteinExistence type="predicted"/>
<dbReference type="AlphaFoldDB" id="A0A5C6RY58"/>
<protein>
    <submittedName>
        <fullName evidence="2">Tetratricopeptide repeat protein</fullName>
    </submittedName>
</protein>
<sequence>MSRRKRNQKQSDETLVDIVEVRDQAQSFMDANQTYIFGGLVALVVLVGGFLAYKNFYKAPKQQEAVAQMYRAQQRFEQDSFALALTNPGGGFSGFLDIIDEYSGTPAANTAKYYAGVSYLHLGKYEAALDYLKGFSPEGEITPIMKHGAIGDAESELGNYDAAMSAYKKAVNAGDNSVLTPYYLKKMGMLHERNGNLAEAKSAYERIKADYPASPIGRDIDKYIVRVSKG</sequence>
<dbReference type="RefSeq" id="WP_147166369.1">
    <property type="nucleotide sequence ID" value="NZ_VOOR01000007.1"/>
</dbReference>